<dbReference type="AlphaFoldDB" id="A0A517DTC3"/>
<evidence type="ECO:0000313" key="3">
    <source>
        <dbReference type="Proteomes" id="UP000320776"/>
    </source>
</evidence>
<keyword evidence="1" id="KW-0175">Coiled coil</keyword>
<dbReference type="OrthoDB" id="1625520at2"/>
<organism evidence="2 3">
    <name type="scientific">Sporomusa termitida</name>
    <dbReference type="NCBI Taxonomy" id="2377"/>
    <lineage>
        <taxon>Bacteria</taxon>
        <taxon>Bacillati</taxon>
        <taxon>Bacillota</taxon>
        <taxon>Negativicutes</taxon>
        <taxon>Selenomonadales</taxon>
        <taxon>Sporomusaceae</taxon>
        <taxon>Sporomusa</taxon>
    </lineage>
</organism>
<name>A0A517DTC3_9FIRM</name>
<proteinExistence type="predicted"/>
<dbReference type="Proteomes" id="UP000320776">
    <property type="component" value="Chromosome"/>
</dbReference>
<accession>A0A517DTC3</accession>
<dbReference type="EMBL" id="CP036259">
    <property type="protein sequence ID" value="QDR80602.1"/>
    <property type="molecule type" value="Genomic_DNA"/>
</dbReference>
<feature type="coiled-coil region" evidence="1">
    <location>
        <begin position="345"/>
        <end position="379"/>
    </location>
</feature>
<reference evidence="2 3" key="1">
    <citation type="submission" date="2019-02" db="EMBL/GenBank/DDBJ databases">
        <title>Closed genome of Sporomusa termitida DSM 4440.</title>
        <authorList>
            <person name="Poehlein A."/>
            <person name="Daniel R."/>
        </authorList>
    </citation>
    <scope>NUCLEOTIDE SEQUENCE [LARGE SCALE GENOMIC DNA]</scope>
    <source>
        <strain evidence="2 3">DSM 4440</strain>
    </source>
</reference>
<evidence type="ECO:0000256" key="1">
    <source>
        <dbReference type="SAM" id="Coils"/>
    </source>
</evidence>
<keyword evidence="3" id="KW-1185">Reference proteome</keyword>
<protein>
    <recommendedName>
        <fullName evidence="4">DUF2325 domain-containing protein</fullName>
    </recommendedName>
</protein>
<dbReference type="KEGG" id="sted:SPTER_19310"/>
<sequence length="557" mass="62511">MGTSAFTLIIDDIAVDTLPLFIQLAADTASVYKEIDLLYETDKTGFQSAAARSSYANHALFTTGGIDRQIYAAKYLGIMLAAIEAGQNSPLFKKAITIMTKRWHVLYCHIRDCETFDLAKVIKPHYYSKPVKDSYKHNLLTGAATRYIRSFITLYPSIDLPLQATLKFSLFMACAVGRPVIVSDPELLSVIQTISSALDNTREISLLKSRLNKSAVKKMARYLKNVIYQKIFQNYLDPWQDDRLLEGFAHCNAYLSAEEGISLLSPTLIAQIKERDVELLCRLYIVKMAAETFRAGQVKKTKEEMELDCAEFVMLGLNLLDFVREYKKAKKYYFEHNAAYLYPEVDNLKKQLSDYELEIRRLKTDLTAKNKLLAAKEEEINDLAVKQEFVLNSMFTEKKLPQTSCQPQQNVLNGQVSNVRAMPAGNLTAISEQLPDSESAIKLLATVQALVIGGADSWQAKLKAKLPHFTYLAGDAAGFDEALLLHADIVFANVRCKFSHGCFYKMIKLVRQHEKQLVFLSKTNIPLTIRQMANAAGPPAPDSNTLEYSAIGCAVEL</sequence>
<evidence type="ECO:0000313" key="2">
    <source>
        <dbReference type="EMBL" id="QDR80602.1"/>
    </source>
</evidence>
<evidence type="ECO:0008006" key="4">
    <source>
        <dbReference type="Google" id="ProtNLM"/>
    </source>
</evidence>
<dbReference type="RefSeq" id="WP_144350192.1">
    <property type="nucleotide sequence ID" value="NZ_CP036259.1"/>
</dbReference>
<gene>
    <name evidence="2" type="ORF">SPTER_19310</name>
</gene>